<evidence type="ECO:0000313" key="3">
    <source>
        <dbReference type="EMBL" id="GAK58824.1"/>
    </source>
</evidence>
<protein>
    <submittedName>
        <fullName evidence="3">C-methyltransferase</fullName>
    </submittedName>
</protein>
<dbReference type="AlphaFoldDB" id="A0A081C2L9"/>
<keyword evidence="3" id="KW-0808">Transferase</keyword>
<dbReference type="GO" id="GO:0008168">
    <property type="term" value="F:methyltransferase activity"/>
    <property type="evidence" value="ECO:0007669"/>
    <property type="project" value="UniProtKB-KW"/>
</dbReference>
<reference evidence="3 4" key="1">
    <citation type="journal article" date="2015" name="PeerJ">
        <title>First genomic representation of candidate bacterial phylum KSB3 points to enhanced environmental sensing as a trigger of wastewater bulking.</title>
        <authorList>
            <person name="Sekiguchi Y."/>
            <person name="Ohashi A."/>
            <person name="Parks D.H."/>
            <person name="Yamauchi T."/>
            <person name="Tyson G.W."/>
            <person name="Hugenholtz P."/>
        </authorList>
    </citation>
    <scope>NUCLEOTIDE SEQUENCE [LARGE SCALE GENOMIC DNA]</scope>
</reference>
<dbReference type="SUPFAM" id="SSF53335">
    <property type="entry name" value="S-adenosyl-L-methionine-dependent methyltransferases"/>
    <property type="match status" value="1"/>
</dbReference>
<feature type="domain" description="C-methyltransferase" evidence="2">
    <location>
        <begin position="250"/>
        <end position="404"/>
    </location>
</feature>
<dbReference type="Gene3D" id="6.20.50.110">
    <property type="entry name" value="Methyltransferase, zinc-binding domain"/>
    <property type="match status" value="1"/>
</dbReference>
<dbReference type="Pfam" id="PF08484">
    <property type="entry name" value="Methyltransf_14"/>
    <property type="match status" value="1"/>
</dbReference>
<feature type="domain" description="Methyltransferase putative zinc binding" evidence="1">
    <location>
        <begin position="8"/>
        <end position="69"/>
    </location>
</feature>
<dbReference type="Pfam" id="PF13489">
    <property type="entry name" value="Methyltransf_23"/>
    <property type="match status" value="1"/>
</dbReference>
<dbReference type="InterPro" id="IPR013630">
    <property type="entry name" value="Methyltransf_Zn-bd_dom_put"/>
</dbReference>
<dbReference type="PANTHER" id="PTHR43861">
    <property type="entry name" value="TRANS-ACONITATE 2-METHYLTRANSFERASE-RELATED"/>
    <property type="match status" value="1"/>
</dbReference>
<dbReference type="EMBL" id="DF820468">
    <property type="protein sequence ID" value="GAK58824.1"/>
    <property type="molecule type" value="Genomic_DNA"/>
</dbReference>
<proteinExistence type="predicted"/>
<keyword evidence="4" id="KW-1185">Reference proteome</keyword>
<organism evidence="3 4">
    <name type="scientific">Vecturithrix granuli</name>
    <dbReference type="NCBI Taxonomy" id="1499967"/>
    <lineage>
        <taxon>Bacteria</taxon>
        <taxon>Candidatus Moduliflexota</taxon>
        <taxon>Candidatus Vecturitrichia</taxon>
        <taxon>Candidatus Vecturitrichales</taxon>
        <taxon>Candidatus Vecturitrichaceae</taxon>
        <taxon>Candidatus Vecturithrix</taxon>
    </lineage>
</organism>
<dbReference type="InterPro" id="IPR038576">
    <property type="entry name" value="Methyltransf_Zn-bd_dom_put_sf"/>
</dbReference>
<name>A0A081C2L9_VECG1</name>
<dbReference type="Gene3D" id="3.40.50.150">
    <property type="entry name" value="Vaccinia Virus protein VP39"/>
    <property type="match status" value="1"/>
</dbReference>
<dbReference type="Gene3D" id="3.40.50.720">
    <property type="entry name" value="NAD(P)-binding Rossmann-like Domain"/>
    <property type="match status" value="1"/>
</dbReference>
<evidence type="ECO:0000259" key="2">
    <source>
        <dbReference type="Pfam" id="PF08484"/>
    </source>
</evidence>
<dbReference type="eggNOG" id="COG2227">
    <property type="taxonomic scope" value="Bacteria"/>
</dbReference>
<dbReference type="STRING" id="1499967.U27_05799"/>
<dbReference type="Pfam" id="PF08421">
    <property type="entry name" value="Methyltransf_13"/>
    <property type="match status" value="1"/>
</dbReference>
<dbReference type="Proteomes" id="UP000030661">
    <property type="component" value="Unassembled WGS sequence"/>
</dbReference>
<dbReference type="InterPro" id="IPR029063">
    <property type="entry name" value="SAM-dependent_MTases_sf"/>
</dbReference>
<evidence type="ECO:0000313" key="4">
    <source>
        <dbReference type="Proteomes" id="UP000030661"/>
    </source>
</evidence>
<evidence type="ECO:0000259" key="1">
    <source>
        <dbReference type="Pfam" id="PF08421"/>
    </source>
</evidence>
<accession>A0A081C2L9</accession>
<keyword evidence="3" id="KW-0489">Methyltransferase</keyword>
<dbReference type="GO" id="GO:0032259">
    <property type="term" value="P:methylation"/>
    <property type="evidence" value="ECO:0007669"/>
    <property type="project" value="UniProtKB-KW"/>
</dbReference>
<sequence length="409" mass="46040">METLSALCRSCEQPGLEVFLDLGQTPLADRLVTEEQLIQPEPHFPLQVAFCTNCSLVQILETVPPEVLFCDDYPYYSSFSPALLQHSRENVLDLINSYNLTSENFVVELASNDGYLLQNYVEHGIPCLGIDPAEGPSKAAEERGVPTLNTFFTRELAQKLRKEGRIADIIHANNVLAHVADTNGFVEGLKILLKERGVAVIEVPYLKSLIDHCEFDTIYHEHLCYFSAIALDHLFRRHALYLNKVKQLSIHGGSLRLYVSPTEAVEESVRMLLNQEKALGMDTLNYYSDFADKVAKIKTSLLTLLSDLKVKGNRIAAYGAAAKGSTLINYIGIGKEYVDFIVDRNVHKHGKFMPGKHVPIYAPEKLLEEMPDYVLLLSWNFAEEILEQQQAYRKKGGKFIIPIPFPKIV</sequence>
<gene>
    <name evidence="3" type="ORF">U27_05799</name>
</gene>
<dbReference type="HOGENOM" id="CLU_038800_1_0_0"/>
<dbReference type="PANTHER" id="PTHR43861:SF5">
    <property type="entry name" value="BLL5978 PROTEIN"/>
    <property type="match status" value="1"/>
</dbReference>
<dbReference type="InterPro" id="IPR013691">
    <property type="entry name" value="MeTrfase_14"/>
</dbReference>
<dbReference type="Gene3D" id="6.10.250.3100">
    <property type="match status" value="1"/>
</dbReference>